<feature type="compositionally biased region" description="Low complexity" evidence="8">
    <location>
        <begin position="1010"/>
        <end position="1025"/>
    </location>
</feature>
<sequence length="1087" mass="121507">MDCNASGSCFLGSSDDEHAIRPQGLGDGRMRHTIQQDWGNERHIISTRVWYKRPSQSERRMRIRSGVCPSRAIIPSSVIVAGQDTPDLSVDHAEHTIAMADYRSLAERLRQAPFNKHHITAVQLVDDCPPHTLLQFLSDTCAYIDSANASSSSLYKMGCGVSHEDPNDLAWRLTDYLSLLKYKPAMDDPDRLHHDILQGNASAILSAMWYLLKDEEAHKKRAYLSTYLMPVDMPPEYLQDETVDELSNEMYALQQEFKSIHKQVERLRLTGNTASTLKREIRQMEEERQQVTAKILRMQQRTEQVPKYDQWLQVSKALRSEQARELDLSDRIKMQKNQLQGANQKLAETQQQLKEAKAMNVGTNPQLLLSKMRDEIKMDLYLINEKLPKAIQEKKQYIRTLQRTMSEPVSERELDALESEVKDDNNVVARLMEQNVKQTNVTDDKLGLFHQQAAIVARKKESIADQLQSITNELRSLEAELDRTKVPSQSASKVLQGEELKRYINDVRAKSITYKQKKAELAALTTESGVLERTEEVLKTRERAMKDSYKTLKTSSGSTSSLNLDLDDDPDFDLREAHYHRPADSLDQLQEAITSLKSSIQAKKAALTPMIQELRQTRQQMQSLEVDHAQKKRVYDAAMAGYDSENTQDVEVVRLSKELQDAEKQVEKLHAEIEKAKSDYDRAQEEMRAYRGDPSLEAEQTRRGFKSYRDMFTKKLTDLEHALKAAKDKQREVQASFQDHQRQMELFTHVERVLKAKAEYNRKAILGGVTARDSVADGVALLVHDRLRDKRFGKTRLLIKVGSYSRRQFIQPFHFHYHNMWIAVIVLLVICHQVAPQSVPYRSPGGASRAPPTSGSSPDLLNRNMILLPSYDQTDDVFEIIVDDLGTHYGQSYKRNPSEAPVAVPSFNPRERFAGGNALILGDSTKEVAPVADNVAPVANAPLAVVNVPSTVDSQVAPLTADPDEATSTTATRFDNNVTLPSVEPLNNPNTLAPNAPAPGTGPSPLVNGTSTATTNNTATTSATSPGNDTIVPSSGPSNTTSASSTDDHSDRTLADEEVSGTTRNNAAAVGGIMGTAAFGVLVSLLL</sequence>
<dbReference type="Gene3D" id="1.10.418.70">
    <property type="entry name" value="Intraflagellar transport protein 81, N-terminal domain"/>
    <property type="match status" value="1"/>
</dbReference>
<evidence type="ECO:0000256" key="3">
    <source>
        <dbReference type="ARBA" id="ARBA00023054"/>
    </source>
</evidence>
<keyword evidence="4" id="KW-0969">Cilium</keyword>
<evidence type="ECO:0000256" key="1">
    <source>
        <dbReference type="ARBA" id="ARBA00004138"/>
    </source>
</evidence>
<gene>
    <name evidence="10" type="ORF">SeMB42_g02220</name>
</gene>
<dbReference type="InterPro" id="IPR041146">
    <property type="entry name" value="IFT81_CH"/>
</dbReference>
<dbReference type="GO" id="GO:0060271">
    <property type="term" value="P:cilium assembly"/>
    <property type="evidence" value="ECO:0007669"/>
    <property type="project" value="InterPro"/>
</dbReference>
<dbReference type="GO" id="GO:0015631">
    <property type="term" value="F:tubulin binding"/>
    <property type="evidence" value="ECO:0007669"/>
    <property type="project" value="InterPro"/>
</dbReference>
<comment type="subcellular location">
    <subcellularLocation>
        <location evidence="1">Cell projection</location>
        <location evidence="1">Cilium</location>
    </subcellularLocation>
</comment>
<proteinExistence type="inferred from homology"/>
<dbReference type="Proteomes" id="UP000317494">
    <property type="component" value="Unassembled WGS sequence"/>
</dbReference>
<evidence type="ECO:0000256" key="6">
    <source>
        <dbReference type="ARBA" id="ARBA00043983"/>
    </source>
</evidence>
<feature type="compositionally biased region" description="Basic and acidic residues" evidence="8">
    <location>
        <begin position="1046"/>
        <end position="1055"/>
    </location>
</feature>
<evidence type="ECO:0000259" key="9">
    <source>
        <dbReference type="Pfam" id="PF18383"/>
    </source>
</evidence>
<dbReference type="GO" id="GO:0042073">
    <property type="term" value="P:intraciliary transport"/>
    <property type="evidence" value="ECO:0007669"/>
    <property type="project" value="InterPro"/>
</dbReference>
<protein>
    <recommendedName>
        <fullName evidence="9">IFT81 calponin homology domain-containing protein</fullName>
    </recommendedName>
</protein>
<dbReference type="EMBL" id="QEAN01000066">
    <property type="protein sequence ID" value="TPX50510.1"/>
    <property type="molecule type" value="Genomic_DNA"/>
</dbReference>
<evidence type="ECO:0000256" key="5">
    <source>
        <dbReference type="ARBA" id="ARBA00023273"/>
    </source>
</evidence>
<feature type="domain" description="IFT81 calponin homology" evidence="9">
    <location>
        <begin position="106"/>
        <end position="232"/>
    </location>
</feature>
<dbReference type="PANTHER" id="PTHR15614">
    <property type="entry name" value="INTRAFLAGELLAR TRANSPORT PROTEIN 81 HOMOLOG"/>
    <property type="match status" value="1"/>
</dbReference>
<dbReference type="GO" id="GO:0030992">
    <property type="term" value="C:intraciliary transport particle B"/>
    <property type="evidence" value="ECO:0007669"/>
    <property type="project" value="InterPro"/>
</dbReference>
<keyword evidence="5" id="KW-0966">Cell projection</keyword>
<feature type="coiled-coil region" evidence="7">
    <location>
        <begin position="243"/>
        <end position="301"/>
    </location>
</feature>
<feature type="compositionally biased region" description="Low complexity" evidence="8">
    <location>
        <begin position="1034"/>
        <end position="1045"/>
    </location>
</feature>
<dbReference type="AlphaFoldDB" id="A0A507DI46"/>
<keyword evidence="2" id="KW-0970">Cilium biogenesis/degradation</keyword>
<evidence type="ECO:0000256" key="2">
    <source>
        <dbReference type="ARBA" id="ARBA00022794"/>
    </source>
</evidence>
<organism evidence="10 11">
    <name type="scientific">Synchytrium endobioticum</name>
    <dbReference type="NCBI Taxonomy" id="286115"/>
    <lineage>
        <taxon>Eukaryota</taxon>
        <taxon>Fungi</taxon>
        <taxon>Fungi incertae sedis</taxon>
        <taxon>Chytridiomycota</taxon>
        <taxon>Chytridiomycota incertae sedis</taxon>
        <taxon>Chytridiomycetes</taxon>
        <taxon>Synchytriales</taxon>
        <taxon>Synchytriaceae</taxon>
        <taxon>Synchytrium</taxon>
    </lineage>
</organism>
<dbReference type="GO" id="GO:0036064">
    <property type="term" value="C:ciliary basal body"/>
    <property type="evidence" value="ECO:0007669"/>
    <property type="project" value="TreeGrafter"/>
</dbReference>
<evidence type="ECO:0000313" key="11">
    <source>
        <dbReference type="Proteomes" id="UP000317494"/>
    </source>
</evidence>
<keyword evidence="3 7" id="KW-0175">Coiled coil</keyword>
<comment type="similarity">
    <text evidence="6">Belongs to the IFT81 family.</text>
</comment>
<dbReference type="VEuPathDB" id="FungiDB:SeMB42_g02220"/>
<dbReference type="PANTHER" id="PTHR15614:SF2">
    <property type="entry name" value="INTRAFLAGELLAR TRANSPORT PROTEIN 81 HOMOLOG"/>
    <property type="match status" value="1"/>
</dbReference>
<evidence type="ECO:0000313" key="10">
    <source>
        <dbReference type="EMBL" id="TPX50510.1"/>
    </source>
</evidence>
<evidence type="ECO:0000256" key="7">
    <source>
        <dbReference type="SAM" id="Coils"/>
    </source>
</evidence>
<comment type="caution">
    <text evidence="10">The sequence shown here is derived from an EMBL/GenBank/DDBJ whole genome shotgun (WGS) entry which is preliminary data.</text>
</comment>
<feature type="region of interest" description="Disordered" evidence="8">
    <location>
        <begin position="959"/>
        <end position="1061"/>
    </location>
</feature>
<keyword evidence="11" id="KW-1185">Reference proteome</keyword>
<feature type="coiled-coil region" evidence="7">
    <location>
        <begin position="586"/>
        <end position="743"/>
    </location>
</feature>
<evidence type="ECO:0000256" key="4">
    <source>
        <dbReference type="ARBA" id="ARBA00023069"/>
    </source>
</evidence>
<reference evidence="10 11" key="1">
    <citation type="journal article" date="2019" name="Sci. Rep.">
        <title>Comparative genomics of chytrid fungi reveal insights into the obligate biotrophic and pathogenic lifestyle of Synchytrium endobioticum.</title>
        <authorList>
            <person name="van de Vossenberg B.T.L.H."/>
            <person name="Warris S."/>
            <person name="Nguyen H.D.T."/>
            <person name="van Gent-Pelzer M.P.E."/>
            <person name="Joly D.L."/>
            <person name="van de Geest H.C."/>
            <person name="Bonants P.J.M."/>
            <person name="Smith D.S."/>
            <person name="Levesque C.A."/>
            <person name="van der Lee T.A.J."/>
        </authorList>
    </citation>
    <scope>NUCLEOTIDE SEQUENCE [LARGE SCALE GENOMIC DNA]</scope>
    <source>
        <strain evidence="10 11">MB42</strain>
    </source>
</reference>
<feature type="compositionally biased region" description="Low complexity" evidence="8">
    <location>
        <begin position="985"/>
        <end position="995"/>
    </location>
</feature>
<feature type="compositionally biased region" description="Polar residues" evidence="8">
    <location>
        <begin position="966"/>
        <end position="980"/>
    </location>
</feature>
<evidence type="ECO:0000256" key="8">
    <source>
        <dbReference type="SAM" id="MobiDB-lite"/>
    </source>
</evidence>
<accession>A0A507DI46</accession>
<dbReference type="Pfam" id="PF18383">
    <property type="entry name" value="IFT81_CH"/>
    <property type="match status" value="1"/>
</dbReference>
<name>A0A507DI46_9FUNG</name>
<dbReference type="InterPro" id="IPR043016">
    <property type="entry name" value="IFT81_N_sf"/>
</dbReference>
<dbReference type="STRING" id="286115.A0A507DI46"/>
<dbReference type="InterPro" id="IPR029600">
    <property type="entry name" value="IFT81"/>
</dbReference>
<feature type="coiled-coil region" evidence="7">
    <location>
        <begin position="332"/>
        <end position="359"/>
    </location>
</feature>